<feature type="compositionally biased region" description="Polar residues" evidence="1">
    <location>
        <begin position="150"/>
        <end position="165"/>
    </location>
</feature>
<evidence type="ECO:0000256" key="1">
    <source>
        <dbReference type="SAM" id="MobiDB-lite"/>
    </source>
</evidence>
<keyword evidence="3" id="KW-1185">Reference proteome</keyword>
<feature type="compositionally biased region" description="Polar residues" evidence="1">
    <location>
        <begin position="90"/>
        <end position="99"/>
    </location>
</feature>
<dbReference type="AlphaFoldDB" id="A0A9N7YRS6"/>
<evidence type="ECO:0000313" key="3">
    <source>
        <dbReference type="Proteomes" id="UP001153269"/>
    </source>
</evidence>
<comment type="caution">
    <text evidence="2">The sequence shown here is derived from an EMBL/GenBank/DDBJ whole genome shotgun (WGS) entry which is preliminary data.</text>
</comment>
<dbReference type="Proteomes" id="UP001153269">
    <property type="component" value="Unassembled WGS sequence"/>
</dbReference>
<feature type="region of interest" description="Disordered" evidence="1">
    <location>
        <begin position="73"/>
        <end position="119"/>
    </location>
</feature>
<feature type="region of interest" description="Disordered" evidence="1">
    <location>
        <begin position="149"/>
        <end position="171"/>
    </location>
</feature>
<gene>
    <name evidence="2" type="ORF">PLEPLA_LOCUS29751</name>
</gene>
<sequence>MGADKCSRDAPPFRLGAHQRCIWISARRSAHAYTTAPFSKTQPAHSAVGLFHGGDLSSSPPSAIVNECRMRPHSSRPLQYEDGVGGSQRRAASSGTNTGDGRAGKCGHGKTRGLAKSSRTHGCFSPGVADIGRDAVRIYPARAREATAVISGSPSTMSGGKQGSCSVRGAK</sequence>
<proteinExistence type="predicted"/>
<dbReference type="EMBL" id="CADEAL010002772">
    <property type="protein sequence ID" value="CAB1442046.1"/>
    <property type="molecule type" value="Genomic_DNA"/>
</dbReference>
<accession>A0A9N7YRS6</accession>
<reference evidence="2" key="1">
    <citation type="submission" date="2020-03" db="EMBL/GenBank/DDBJ databases">
        <authorList>
            <person name="Weist P."/>
        </authorList>
    </citation>
    <scope>NUCLEOTIDE SEQUENCE</scope>
</reference>
<evidence type="ECO:0000313" key="2">
    <source>
        <dbReference type="EMBL" id="CAB1442046.1"/>
    </source>
</evidence>
<name>A0A9N7YRS6_PLEPL</name>
<protein>
    <submittedName>
        <fullName evidence="2">Uncharacterized protein</fullName>
    </submittedName>
</protein>
<organism evidence="2 3">
    <name type="scientific">Pleuronectes platessa</name>
    <name type="common">European plaice</name>
    <dbReference type="NCBI Taxonomy" id="8262"/>
    <lineage>
        <taxon>Eukaryota</taxon>
        <taxon>Metazoa</taxon>
        <taxon>Chordata</taxon>
        <taxon>Craniata</taxon>
        <taxon>Vertebrata</taxon>
        <taxon>Euteleostomi</taxon>
        <taxon>Actinopterygii</taxon>
        <taxon>Neopterygii</taxon>
        <taxon>Teleostei</taxon>
        <taxon>Neoteleostei</taxon>
        <taxon>Acanthomorphata</taxon>
        <taxon>Carangaria</taxon>
        <taxon>Pleuronectiformes</taxon>
        <taxon>Pleuronectoidei</taxon>
        <taxon>Pleuronectidae</taxon>
        <taxon>Pleuronectes</taxon>
    </lineage>
</organism>